<evidence type="ECO:0000259" key="3">
    <source>
        <dbReference type="Pfam" id="PF12051"/>
    </source>
</evidence>
<feature type="region of interest" description="Disordered" evidence="1">
    <location>
        <begin position="28"/>
        <end position="49"/>
    </location>
</feature>
<sequence length="533" mass="59500">MSEDLESDAEYCRRKDIQDLSSVVGGAFNQGVPGVESDTGDSEKEQVADSIEDFQPGSIHGNAVPSAAAQAAALAPSSAGAGDVGGVPIQKTPTRFFSPNLQGQRKKVFLKFVFTNVLLAVLCFTIFVLFWGALYDTEKYVHKVRLLAVIQESPVVALGNNSSLTAPSISSALPTFIGEVPCHWDIYNASTFQTKFHVSSTEEINDKVIDLIYDEKYWFAINIKPDATETLFESLINGTAPAFNSTTFNQVVYESGRDPTNLKSTILPFAQEIEQYYEAFYTLNYLPAFMTNITRMDDYSLTSNLTHITAAGRYTFDYYDHRPFTNRVVLAPTQIGVVYCLLLTFFQFLLYGPLHAEMAKVLRPANGIIYRLAMSWSTFFFASLFFCTISAIFQVDFTQAFGKGGFMVYWMSTWLFMLAAGGANENAVMLVITLGPQFLGFWILSFVILNIAPSFFPLALNNNVYRYGYMMPVHNIIDIYRVIFFDLSKNKMGRNYGILIALIVLNTALLPFVSKYAGKKLRQKALAAQQQGR</sequence>
<feature type="transmembrane region" description="Helical" evidence="2">
    <location>
        <begin position="413"/>
        <end position="432"/>
    </location>
</feature>
<feature type="transmembrane region" description="Helical" evidence="2">
    <location>
        <begin position="108"/>
        <end position="134"/>
    </location>
</feature>
<dbReference type="AlphaFoldDB" id="A0AA35NJ22"/>
<evidence type="ECO:0000313" key="4">
    <source>
        <dbReference type="EMBL" id="CAI4044242.1"/>
    </source>
</evidence>
<dbReference type="PANTHER" id="PTHR34814:SF1">
    <property type="entry name" value="NITROSOGUANIDINE RESISTANCE PROTEIN SNG1"/>
    <property type="match status" value="1"/>
</dbReference>
<feature type="transmembrane region" description="Helical" evidence="2">
    <location>
        <begin position="496"/>
        <end position="514"/>
    </location>
</feature>
<name>A0AA35NJ22_SACUV</name>
<proteinExistence type="predicted"/>
<gene>
    <name evidence="4" type="primary">SUVC10G1430</name>
    <name evidence="4" type="ORF">SUVC_10G1430</name>
</gene>
<dbReference type="InterPro" id="IPR022703">
    <property type="entry name" value="DUF3533"/>
</dbReference>
<dbReference type="GO" id="GO:0016020">
    <property type="term" value="C:membrane"/>
    <property type="evidence" value="ECO:0007669"/>
    <property type="project" value="TreeGrafter"/>
</dbReference>
<keyword evidence="2" id="KW-0812">Transmembrane</keyword>
<keyword evidence="2" id="KW-0472">Membrane</keyword>
<feature type="domain" description="DUF3533" evidence="3">
    <location>
        <begin position="116"/>
        <end position="507"/>
    </location>
</feature>
<feature type="transmembrane region" description="Helical" evidence="2">
    <location>
        <begin position="439"/>
        <end position="460"/>
    </location>
</feature>
<dbReference type="EMBL" id="OX365921">
    <property type="protein sequence ID" value="CAI4044242.1"/>
    <property type="molecule type" value="Genomic_DNA"/>
</dbReference>
<dbReference type="PANTHER" id="PTHR34814">
    <property type="entry name" value="NITROSOGUANIDINE RESISTANCE PROTEIN SNG1"/>
    <property type="match status" value="1"/>
</dbReference>
<accession>A0AA35NJ22</accession>
<dbReference type="InterPro" id="IPR053001">
    <property type="entry name" value="MNNG_permease-like"/>
</dbReference>
<reference evidence="4" key="1">
    <citation type="submission" date="2022-10" db="EMBL/GenBank/DDBJ databases">
        <authorList>
            <person name="Byrne P K."/>
        </authorList>
    </citation>
    <scope>NUCLEOTIDE SEQUENCE</scope>
    <source>
        <strain evidence="4">CBS7001</strain>
    </source>
</reference>
<evidence type="ECO:0000256" key="1">
    <source>
        <dbReference type="SAM" id="MobiDB-lite"/>
    </source>
</evidence>
<feature type="transmembrane region" description="Helical" evidence="2">
    <location>
        <begin position="368"/>
        <end position="393"/>
    </location>
</feature>
<dbReference type="Proteomes" id="UP001162090">
    <property type="component" value="Chromosome 10"/>
</dbReference>
<evidence type="ECO:0000313" key="5">
    <source>
        <dbReference type="Proteomes" id="UP001162090"/>
    </source>
</evidence>
<protein>
    <recommendedName>
        <fullName evidence="3">DUF3533 domain-containing protein</fullName>
    </recommendedName>
</protein>
<evidence type="ECO:0000256" key="2">
    <source>
        <dbReference type="SAM" id="Phobius"/>
    </source>
</evidence>
<keyword evidence="2" id="KW-1133">Transmembrane helix</keyword>
<organism evidence="4 5">
    <name type="scientific">Saccharomyces uvarum</name>
    <name type="common">Yeast</name>
    <name type="synonym">Saccharomyces bayanus var. uvarum</name>
    <dbReference type="NCBI Taxonomy" id="230603"/>
    <lineage>
        <taxon>Eukaryota</taxon>
        <taxon>Fungi</taxon>
        <taxon>Dikarya</taxon>
        <taxon>Ascomycota</taxon>
        <taxon>Saccharomycotina</taxon>
        <taxon>Saccharomycetes</taxon>
        <taxon>Saccharomycetales</taxon>
        <taxon>Saccharomycetaceae</taxon>
        <taxon>Saccharomyces</taxon>
    </lineage>
</organism>
<dbReference type="Pfam" id="PF12051">
    <property type="entry name" value="DUF3533"/>
    <property type="match status" value="1"/>
</dbReference>
<feature type="transmembrane region" description="Helical" evidence="2">
    <location>
        <begin position="336"/>
        <end position="356"/>
    </location>
</feature>